<sequence>MPNALLPELNGRALTVDIALKSPTIIRDQIARLADSQLLLGHRRCMGGQVHAIVGRPDLRGPGVCGGPSVRRQEAARYQLVRKGCSTMERTLNETRTAALLEALGLPADTNDPDLVAATATDLAAQVQALDPAKPSTIAAAAKRNGMEVIDTDTAAALRRDAQEGRRIAAAAARERIEAAVDDAISKGKVMASRRKHWVTLIEADPGMAEVLAATPNETAVPLSEIGHAADNTGDLAQPAGWFY</sequence>
<protein>
    <recommendedName>
        <fullName evidence="3">Mu-like prophage I protein</fullName>
    </recommendedName>
</protein>
<dbReference type="EMBL" id="AP022596">
    <property type="protein sequence ID" value="BBY67240.1"/>
    <property type="molecule type" value="Genomic_DNA"/>
</dbReference>
<evidence type="ECO:0000313" key="2">
    <source>
        <dbReference type="Proteomes" id="UP000467148"/>
    </source>
</evidence>
<dbReference type="Proteomes" id="UP000467148">
    <property type="component" value="Chromosome"/>
</dbReference>
<accession>A0A7I7TE05</accession>
<evidence type="ECO:0008006" key="3">
    <source>
        <dbReference type="Google" id="ProtNLM"/>
    </source>
</evidence>
<dbReference type="KEGG" id="mhev:MHEL_54830"/>
<reference evidence="1 2" key="1">
    <citation type="journal article" date="2019" name="Emerg. Microbes Infect.">
        <title>Comprehensive subspecies identification of 175 nontuberculous mycobacteria species based on 7547 genomic profiles.</title>
        <authorList>
            <person name="Matsumoto Y."/>
            <person name="Kinjo T."/>
            <person name="Motooka D."/>
            <person name="Nabeya D."/>
            <person name="Jung N."/>
            <person name="Uechi K."/>
            <person name="Horii T."/>
            <person name="Iida T."/>
            <person name="Fujita J."/>
            <person name="Nakamura S."/>
        </authorList>
    </citation>
    <scope>NUCLEOTIDE SEQUENCE [LARGE SCALE GENOMIC DNA]</scope>
    <source>
        <strain evidence="1 2">JCM 30396</strain>
    </source>
</reference>
<evidence type="ECO:0000313" key="1">
    <source>
        <dbReference type="EMBL" id="BBY67240.1"/>
    </source>
</evidence>
<proteinExistence type="predicted"/>
<keyword evidence="2" id="KW-1185">Reference proteome</keyword>
<dbReference type="AlphaFoldDB" id="A0A7I7TE05"/>
<name>A0A7I7TE05_9MYCO</name>
<organism evidence="1 2">
    <name type="scientific">Mycolicibacterium helvum</name>
    <dbReference type="NCBI Taxonomy" id="1534349"/>
    <lineage>
        <taxon>Bacteria</taxon>
        <taxon>Bacillati</taxon>
        <taxon>Actinomycetota</taxon>
        <taxon>Actinomycetes</taxon>
        <taxon>Mycobacteriales</taxon>
        <taxon>Mycobacteriaceae</taxon>
        <taxon>Mycolicibacterium</taxon>
    </lineage>
</organism>
<gene>
    <name evidence="1" type="ORF">MHEL_54830</name>
</gene>